<protein>
    <recommendedName>
        <fullName evidence="3">DUF1490 domain-containing protein</fullName>
    </recommendedName>
</protein>
<sequence>MKILCKEVLLPFALGVSATLVVGKLAKSKCVHQAAVKTVAKALLIRDEAAKTVNAVKEQAEDIYAEAKVEKNKATAEAMNCAASSVCKTGAAEA</sequence>
<dbReference type="RefSeq" id="WP_051821051.1">
    <property type="nucleotide sequence ID" value="NZ_NBZD01000001.1"/>
</dbReference>
<organism evidence="1 2">
    <name type="scientific">Mageeibacillus indolicus</name>
    <dbReference type="NCBI Taxonomy" id="884684"/>
    <lineage>
        <taxon>Bacteria</taxon>
        <taxon>Bacillati</taxon>
        <taxon>Bacillota</taxon>
        <taxon>Clostridia</taxon>
        <taxon>Eubacteriales</taxon>
        <taxon>Oscillospiraceae</taxon>
        <taxon>Mageeibacillus</taxon>
    </lineage>
</organism>
<dbReference type="Proteomes" id="UP000236394">
    <property type="component" value="Unassembled WGS sequence"/>
</dbReference>
<accession>A0A2J8B3H5</accession>
<dbReference type="EMBL" id="NBZD01000001">
    <property type="protein sequence ID" value="PNH19327.1"/>
    <property type="molecule type" value="Genomic_DNA"/>
</dbReference>
<gene>
    <name evidence="1" type="ORF">B7R76_00075</name>
</gene>
<evidence type="ECO:0008006" key="3">
    <source>
        <dbReference type="Google" id="ProtNLM"/>
    </source>
</evidence>
<evidence type="ECO:0000313" key="1">
    <source>
        <dbReference type="EMBL" id="PNH19327.1"/>
    </source>
</evidence>
<dbReference type="AlphaFoldDB" id="A0A2J8B3H5"/>
<proteinExistence type="predicted"/>
<name>A0A2J8B3H5_9FIRM</name>
<comment type="caution">
    <text evidence="1">The sequence shown here is derived from an EMBL/GenBank/DDBJ whole genome shotgun (WGS) entry which is preliminary data.</text>
</comment>
<reference evidence="2" key="1">
    <citation type="submission" date="2017-04" db="EMBL/GenBank/DDBJ databases">
        <authorList>
            <person name="Bumgarner R.E."/>
            <person name="Fredricks D.N."/>
            <person name="Srinivasan S."/>
        </authorList>
    </citation>
    <scope>NUCLEOTIDE SEQUENCE [LARGE SCALE GENOMIC DNA]</scope>
    <source>
        <strain evidence="2">KA00405</strain>
    </source>
</reference>
<evidence type="ECO:0000313" key="2">
    <source>
        <dbReference type="Proteomes" id="UP000236394"/>
    </source>
</evidence>